<evidence type="ECO:0000256" key="2">
    <source>
        <dbReference type="ARBA" id="ARBA00006375"/>
    </source>
</evidence>
<name>A0A087HMW2_ARAAL</name>
<feature type="repeat" description="Solcar" evidence="8">
    <location>
        <begin position="113"/>
        <end position="201"/>
    </location>
</feature>
<evidence type="ECO:0000256" key="8">
    <source>
        <dbReference type="PROSITE-ProRule" id="PRU00282"/>
    </source>
</evidence>
<dbReference type="eggNOG" id="KOG0757">
    <property type="taxonomic scope" value="Eukaryota"/>
</dbReference>
<feature type="repeat" description="Solcar" evidence="8">
    <location>
        <begin position="16"/>
        <end position="105"/>
    </location>
</feature>
<reference evidence="12" key="1">
    <citation type="journal article" date="2015" name="Nat. Plants">
        <title>Genome expansion of Arabis alpina linked with retrotransposition and reduced symmetric DNA methylation.</title>
        <authorList>
            <person name="Willing E.M."/>
            <person name="Rawat V."/>
            <person name="Mandakova T."/>
            <person name="Maumus F."/>
            <person name="James G.V."/>
            <person name="Nordstroem K.J."/>
            <person name="Becker C."/>
            <person name="Warthmann N."/>
            <person name="Chica C."/>
            <person name="Szarzynska B."/>
            <person name="Zytnicki M."/>
            <person name="Albani M.C."/>
            <person name="Kiefer C."/>
            <person name="Bergonzi S."/>
            <person name="Castaings L."/>
            <person name="Mateos J.L."/>
            <person name="Berns M.C."/>
            <person name="Bujdoso N."/>
            <person name="Piofczyk T."/>
            <person name="de Lorenzo L."/>
            <person name="Barrero-Sicilia C."/>
            <person name="Mateos I."/>
            <person name="Piednoel M."/>
            <person name="Hagmann J."/>
            <person name="Chen-Min-Tao R."/>
            <person name="Iglesias-Fernandez R."/>
            <person name="Schuster S.C."/>
            <person name="Alonso-Blanco C."/>
            <person name="Roudier F."/>
            <person name="Carbonero P."/>
            <person name="Paz-Ares J."/>
            <person name="Davis S.J."/>
            <person name="Pecinka A."/>
            <person name="Quesneville H."/>
            <person name="Colot V."/>
            <person name="Lysak M.A."/>
            <person name="Weigel D."/>
            <person name="Coupland G."/>
            <person name="Schneeberger K."/>
        </authorList>
    </citation>
    <scope>NUCLEOTIDE SEQUENCE [LARGE SCALE GENOMIC DNA]</scope>
    <source>
        <strain evidence="12">cv. Pajares</strain>
    </source>
</reference>
<evidence type="ECO:0000256" key="9">
    <source>
        <dbReference type="RuleBase" id="RU000488"/>
    </source>
</evidence>
<dbReference type="InterPro" id="IPR018108">
    <property type="entry name" value="MCP_transmembrane"/>
</dbReference>
<gene>
    <name evidence="11" type="ordered locus">AALP_Aa1g128600</name>
</gene>
<organism evidence="11 12">
    <name type="scientific">Arabis alpina</name>
    <name type="common">Alpine rock-cress</name>
    <dbReference type="NCBI Taxonomy" id="50452"/>
    <lineage>
        <taxon>Eukaryota</taxon>
        <taxon>Viridiplantae</taxon>
        <taxon>Streptophyta</taxon>
        <taxon>Embryophyta</taxon>
        <taxon>Tracheophyta</taxon>
        <taxon>Spermatophyta</taxon>
        <taxon>Magnoliopsida</taxon>
        <taxon>eudicotyledons</taxon>
        <taxon>Gunneridae</taxon>
        <taxon>Pentapetalae</taxon>
        <taxon>rosids</taxon>
        <taxon>malvids</taxon>
        <taxon>Brassicales</taxon>
        <taxon>Brassicaceae</taxon>
        <taxon>Arabideae</taxon>
        <taxon>Arabis</taxon>
    </lineage>
</organism>
<dbReference type="InterPro" id="IPR044712">
    <property type="entry name" value="SLC25A32-like"/>
</dbReference>
<feature type="repeat" description="Solcar" evidence="8">
    <location>
        <begin position="213"/>
        <end position="303"/>
    </location>
</feature>
<evidence type="ECO:0000256" key="7">
    <source>
        <dbReference type="ARBA" id="ARBA00023136"/>
    </source>
</evidence>
<dbReference type="PRINTS" id="PR00926">
    <property type="entry name" value="MITOCARRIER"/>
</dbReference>
<dbReference type="Gramene" id="KFK43464">
    <property type="protein sequence ID" value="KFK43464"/>
    <property type="gene ID" value="AALP_AA1G128600"/>
</dbReference>
<dbReference type="FunFam" id="1.50.40.10:FF:000075">
    <property type="entry name" value="Nicotinamide adenine dinucleotide transporter 2, mitochondrial"/>
    <property type="match status" value="1"/>
</dbReference>
<dbReference type="OrthoDB" id="10266426at2759"/>
<dbReference type="InterPro" id="IPR002067">
    <property type="entry name" value="MCP"/>
</dbReference>
<keyword evidence="3 9" id="KW-0813">Transport</keyword>
<evidence type="ECO:0000313" key="12">
    <source>
        <dbReference type="Proteomes" id="UP000029120"/>
    </source>
</evidence>
<protein>
    <recommendedName>
        <fullName evidence="13">Mitochondrial carrier protein</fullName>
    </recommendedName>
</protein>
<dbReference type="AlphaFoldDB" id="A0A087HMW2"/>
<sequence>MTEKAERSPFGYRSIRVTACDATAGIIAGTFVCPLDVIKTRLQVIGLPLAPLSGRQKGSVIIRSLQDIVKNEGVVGMYRGLSPTIIALLPNWAIYFSVYEKLKDALKSNDGKLSVGANIVASAIAGVSTTIATNPLWVIRTRLVTQGMRTDVVPYTTVLSAFTRIFHQEGLRGLYSGLVPSLIGVSHVVIQLPAYEKIKQYMAEIGNKPVDKLSPESIVVATSISKVIASVMTYPHEVIRSKLQEQGQMKNVEIKYSGVIDCLKKVYQNEGVIGFYRGCATNLLRITPAAIITFTSYEMIHGHLLQQVLPKKTQHKSEHKE</sequence>
<dbReference type="EMBL" id="CM002869">
    <property type="protein sequence ID" value="KFK43464.1"/>
    <property type="molecule type" value="Genomic_DNA"/>
</dbReference>
<proteinExistence type="inferred from homology"/>
<dbReference type="InterPro" id="IPR023395">
    <property type="entry name" value="MCP_dom_sf"/>
</dbReference>
<dbReference type="PANTHER" id="PTHR45683">
    <property type="entry name" value="MITOCHONDRIAL NICOTINAMIDE ADENINE DINUCLEOTIDE TRANSPORTER 1-RELATED-RELATED"/>
    <property type="match status" value="1"/>
</dbReference>
<evidence type="ECO:0000256" key="1">
    <source>
        <dbReference type="ARBA" id="ARBA00004141"/>
    </source>
</evidence>
<accession>A0A087HMW2</accession>
<evidence type="ECO:0000256" key="4">
    <source>
        <dbReference type="ARBA" id="ARBA00022692"/>
    </source>
</evidence>
<dbReference type="GO" id="GO:0016020">
    <property type="term" value="C:membrane"/>
    <property type="evidence" value="ECO:0007669"/>
    <property type="project" value="UniProtKB-SubCell"/>
</dbReference>
<evidence type="ECO:0000256" key="6">
    <source>
        <dbReference type="ARBA" id="ARBA00022989"/>
    </source>
</evidence>
<comment type="subcellular location">
    <subcellularLocation>
        <location evidence="1">Membrane</location>
        <topology evidence="1">Multi-pass membrane protein</topology>
    </subcellularLocation>
</comment>
<evidence type="ECO:0000313" key="11">
    <source>
        <dbReference type="EMBL" id="KFK43464.1"/>
    </source>
</evidence>
<keyword evidence="6 10" id="KW-1133">Transmembrane helix</keyword>
<dbReference type="GO" id="GO:0015215">
    <property type="term" value="F:nucleotide transmembrane transporter activity"/>
    <property type="evidence" value="ECO:0007669"/>
    <property type="project" value="UniProtKB-ARBA"/>
</dbReference>
<comment type="similarity">
    <text evidence="2 9">Belongs to the mitochondrial carrier (TC 2.A.29) family.</text>
</comment>
<keyword evidence="4 8" id="KW-0812">Transmembrane</keyword>
<dbReference type="Gene3D" id="1.50.40.10">
    <property type="entry name" value="Mitochondrial carrier domain"/>
    <property type="match status" value="1"/>
</dbReference>
<keyword evidence="12" id="KW-1185">Reference proteome</keyword>
<evidence type="ECO:0000256" key="5">
    <source>
        <dbReference type="ARBA" id="ARBA00022737"/>
    </source>
</evidence>
<dbReference type="Pfam" id="PF00153">
    <property type="entry name" value="Mito_carr"/>
    <property type="match status" value="3"/>
</dbReference>
<keyword evidence="7 8" id="KW-0472">Membrane</keyword>
<dbReference type="PROSITE" id="PS50920">
    <property type="entry name" value="SOLCAR"/>
    <property type="match status" value="3"/>
</dbReference>
<feature type="transmembrane region" description="Helical" evidence="10">
    <location>
        <begin position="80"/>
        <end position="99"/>
    </location>
</feature>
<feature type="transmembrane region" description="Helical" evidence="10">
    <location>
        <begin position="119"/>
        <end position="139"/>
    </location>
</feature>
<keyword evidence="5" id="KW-0677">Repeat</keyword>
<dbReference type="SUPFAM" id="SSF103506">
    <property type="entry name" value="Mitochondrial carrier"/>
    <property type="match status" value="1"/>
</dbReference>
<evidence type="ECO:0000256" key="10">
    <source>
        <dbReference type="SAM" id="Phobius"/>
    </source>
</evidence>
<dbReference type="Proteomes" id="UP000029120">
    <property type="component" value="Chromosome 1"/>
</dbReference>
<evidence type="ECO:0008006" key="13">
    <source>
        <dbReference type="Google" id="ProtNLM"/>
    </source>
</evidence>
<evidence type="ECO:0000256" key="3">
    <source>
        <dbReference type="ARBA" id="ARBA00022448"/>
    </source>
</evidence>